<organism evidence="1 2">
    <name type="scientific">Gordonia mangrovi</name>
    <dbReference type="NCBI Taxonomy" id="2665643"/>
    <lineage>
        <taxon>Bacteria</taxon>
        <taxon>Bacillati</taxon>
        <taxon>Actinomycetota</taxon>
        <taxon>Actinomycetes</taxon>
        <taxon>Mycobacteriales</taxon>
        <taxon>Gordoniaceae</taxon>
        <taxon>Gordonia</taxon>
    </lineage>
</organism>
<sequence>MSALGYGDAALRRLVRVGALTRPGRGWYATPAADDDAVEAARRGGCVSCVSALRKHGFWVPPGYHELHVRPSRHNRAKRRDFCSTPGGPLPVTTSLDPVPTALVCAAQCMTAEDWIIVTDSVLNTWGWTVERLRAELPQVNAKIETMLAKCDPRSQSGTETAVRVRLRARGFHVEVQPRVDEVGYVDLKVGRLLIECDSELHHTSRENYLKDRRRDRKSLAQQLLTIRVTYDDVLYGWEETLADIRAVTDADRHRPRRKRRKSDT</sequence>
<gene>
    <name evidence="1" type="ORF">GIY30_20415</name>
</gene>
<evidence type="ECO:0008006" key="3">
    <source>
        <dbReference type="Google" id="ProtNLM"/>
    </source>
</evidence>
<proteinExistence type="predicted"/>
<dbReference type="Proteomes" id="UP000475545">
    <property type="component" value="Unassembled WGS sequence"/>
</dbReference>
<dbReference type="AlphaFoldDB" id="A0A6L7GUT1"/>
<reference evidence="1 2" key="1">
    <citation type="submission" date="2019-11" db="EMBL/GenBank/DDBJ databases">
        <title>Gordonia sp. nov., a novel actinobacterium isolated from mangrove soil in Hainan.</title>
        <authorList>
            <person name="Huang X."/>
            <person name="Xie Y."/>
            <person name="Chu X."/>
            <person name="Xiao K."/>
        </authorList>
    </citation>
    <scope>NUCLEOTIDE SEQUENCE [LARGE SCALE GENOMIC DNA]</scope>
    <source>
        <strain evidence="1 2">HNM0687</strain>
    </source>
</reference>
<keyword evidence="2" id="KW-1185">Reference proteome</keyword>
<evidence type="ECO:0000313" key="1">
    <source>
        <dbReference type="EMBL" id="MXP23706.1"/>
    </source>
</evidence>
<name>A0A6L7GUT1_9ACTN</name>
<dbReference type="EMBL" id="WMBR01000006">
    <property type="protein sequence ID" value="MXP23706.1"/>
    <property type="molecule type" value="Genomic_DNA"/>
</dbReference>
<comment type="caution">
    <text evidence="1">The sequence shown here is derived from an EMBL/GenBank/DDBJ whole genome shotgun (WGS) entry which is preliminary data.</text>
</comment>
<protein>
    <recommendedName>
        <fullName evidence="3">DUF559 domain-containing protein</fullName>
    </recommendedName>
</protein>
<accession>A0A6L7GUT1</accession>
<evidence type="ECO:0000313" key="2">
    <source>
        <dbReference type="Proteomes" id="UP000475545"/>
    </source>
</evidence>
<dbReference type="Gene3D" id="3.40.960.10">
    <property type="entry name" value="VSR Endonuclease"/>
    <property type="match status" value="1"/>
</dbReference>